<gene>
    <name evidence="2" type="ORF">A2989_02375</name>
</gene>
<evidence type="ECO:0000313" key="3">
    <source>
        <dbReference type="Proteomes" id="UP000177080"/>
    </source>
</evidence>
<dbReference type="Gene3D" id="3.40.50.2000">
    <property type="entry name" value="Glycogen Phosphorylase B"/>
    <property type="match status" value="2"/>
</dbReference>
<dbReference type="Proteomes" id="UP000177080">
    <property type="component" value="Unassembled WGS sequence"/>
</dbReference>
<dbReference type="PANTHER" id="PTHR45947:SF3">
    <property type="entry name" value="SULFOQUINOVOSYL TRANSFERASE SQD2"/>
    <property type="match status" value="1"/>
</dbReference>
<dbReference type="InterPro" id="IPR050194">
    <property type="entry name" value="Glycosyltransferase_grp1"/>
</dbReference>
<accession>A0A1F4ZB86</accession>
<organism evidence="2 3">
    <name type="scientific">Candidatus Amesbacteria bacterium RIFCSPLOWO2_01_FULL_48_25</name>
    <dbReference type="NCBI Taxonomy" id="1797259"/>
    <lineage>
        <taxon>Bacteria</taxon>
        <taxon>Candidatus Amesiibacteriota</taxon>
    </lineage>
</organism>
<dbReference type="SUPFAM" id="SSF53756">
    <property type="entry name" value="UDP-Glycosyltransferase/glycogen phosphorylase"/>
    <property type="match status" value="1"/>
</dbReference>
<dbReference type="PANTHER" id="PTHR45947">
    <property type="entry name" value="SULFOQUINOVOSYL TRANSFERASE SQD2"/>
    <property type="match status" value="1"/>
</dbReference>
<sequence length="374" mass="43536">MRILFYSPVDLLHGGGCERWHCDITNSLVKQYGHEVEIVTGNLGEKRWNENYLSTQLSDISYTRIQYPTLFGAILPTFSAFSILLKKFRNADIVHFICGFIGQDLLVAVLKFITQKKVVVGHHAPIFHSSRLHNLYMQHVSRYVFRYFDAHQTLNSSDREFLETRWGIKNVYFIPSGVRTEKFLRSKRKNHSGLMFISVGRYAWQKGIDLQLRAIEMFNRRMVKNSAQFNFVGSGELGKIIDDYTKRHKNIINLRYMKYEVMPKLYAQNDIFFLCSREEPFGLVLVEAWASGLPVLATRTAGPIDMLVNGKNGWFIPQITSKSISDALYKIYLKHTRDANFTYKMRERCRETGRIFSIDTTARKMHQTFFAFTA</sequence>
<dbReference type="Pfam" id="PF00534">
    <property type="entry name" value="Glycos_transf_1"/>
    <property type="match status" value="1"/>
</dbReference>
<proteinExistence type="predicted"/>
<dbReference type="STRING" id="1797259.A2989_02375"/>
<dbReference type="AlphaFoldDB" id="A0A1F4ZB86"/>
<feature type="domain" description="Glycosyl transferase family 1" evidence="1">
    <location>
        <begin position="182"/>
        <end position="351"/>
    </location>
</feature>
<protein>
    <recommendedName>
        <fullName evidence="1">Glycosyl transferase family 1 domain-containing protein</fullName>
    </recommendedName>
</protein>
<name>A0A1F4ZB86_9BACT</name>
<dbReference type="CDD" id="cd03801">
    <property type="entry name" value="GT4_PimA-like"/>
    <property type="match status" value="1"/>
</dbReference>
<comment type="caution">
    <text evidence="2">The sequence shown here is derived from an EMBL/GenBank/DDBJ whole genome shotgun (WGS) entry which is preliminary data.</text>
</comment>
<dbReference type="InterPro" id="IPR001296">
    <property type="entry name" value="Glyco_trans_1"/>
</dbReference>
<evidence type="ECO:0000259" key="1">
    <source>
        <dbReference type="Pfam" id="PF00534"/>
    </source>
</evidence>
<evidence type="ECO:0000313" key="2">
    <source>
        <dbReference type="EMBL" id="OGD03451.1"/>
    </source>
</evidence>
<dbReference type="EMBL" id="MEXN01000006">
    <property type="protein sequence ID" value="OGD03451.1"/>
    <property type="molecule type" value="Genomic_DNA"/>
</dbReference>
<reference evidence="2 3" key="1">
    <citation type="journal article" date="2016" name="Nat. Commun.">
        <title>Thousands of microbial genomes shed light on interconnected biogeochemical processes in an aquifer system.</title>
        <authorList>
            <person name="Anantharaman K."/>
            <person name="Brown C.T."/>
            <person name="Hug L.A."/>
            <person name="Sharon I."/>
            <person name="Castelle C.J."/>
            <person name="Probst A.J."/>
            <person name="Thomas B.C."/>
            <person name="Singh A."/>
            <person name="Wilkins M.J."/>
            <person name="Karaoz U."/>
            <person name="Brodie E.L."/>
            <person name="Williams K.H."/>
            <person name="Hubbard S.S."/>
            <person name="Banfield J.F."/>
        </authorList>
    </citation>
    <scope>NUCLEOTIDE SEQUENCE [LARGE SCALE GENOMIC DNA]</scope>
</reference>
<dbReference type="GO" id="GO:0016757">
    <property type="term" value="F:glycosyltransferase activity"/>
    <property type="evidence" value="ECO:0007669"/>
    <property type="project" value="InterPro"/>
</dbReference>